<accession>U2SZI6</accession>
<dbReference type="PATRIC" id="fig|1125712.3.peg.2396"/>
<comment type="caution">
    <text evidence="2">The sequence shown here is derived from an EMBL/GenBank/DDBJ whole genome shotgun (WGS) entry which is preliminary data.</text>
</comment>
<name>U2SZI6_9ACTN</name>
<gene>
    <name evidence="2" type="ORF">HMPREF1316_0741</name>
</gene>
<feature type="compositionally biased region" description="Polar residues" evidence="1">
    <location>
        <begin position="334"/>
        <end position="355"/>
    </location>
</feature>
<dbReference type="RefSeq" id="WP_021727280.1">
    <property type="nucleotide sequence ID" value="NZ_AWEZ01000069.1"/>
</dbReference>
<organism evidence="2 3">
    <name type="scientific">Olsenella profusa F0195</name>
    <dbReference type="NCBI Taxonomy" id="1125712"/>
    <lineage>
        <taxon>Bacteria</taxon>
        <taxon>Bacillati</taxon>
        <taxon>Actinomycetota</taxon>
        <taxon>Coriobacteriia</taxon>
        <taxon>Coriobacteriales</taxon>
        <taxon>Atopobiaceae</taxon>
        <taxon>Olsenella</taxon>
    </lineage>
</organism>
<protein>
    <submittedName>
        <fullName evidence="2">Uncharacterized protein</fullName>
    </submittedName>
</protein>
<dbReference type="eggNOG" id="ENOG502ZG74">
    <property type="taxonomic scope" value="Bacteria"/>
</dbReference>
<evidence type="ECO:0000313" key="3">
    <source>
        <dbReference type="Proteomes" id="UP000016638"/>
    </source>
</evidence>
<evidence type="ECO:0000313" key="2">
    <source>
        <dbReference type="EMBL" id="ERL06224.1"/>
    </source>
</evidence>
<dbReference type="AlphaFoldDB" id="U2SZI6"/>
<keyword evidence="3" id="KW-1185">Reference proteome</keyword>
<reference evidence="2 3" key="1">
    <citation type="submission" date="2013-08" db="EMBL/GenBank/DDBJ databases">
        <authorList>
            <person name="Durkin A.S."/>
            <person name="Haft D.R."/>
            <person name="McCorrison J."/>
            <person name="Torralba M."/>
            <person name="Gillis M."/>
            <person name="Haft D.H."/>
            <person name="Methe B."/>
            <person name="Sutton G."/>
            <person name="Nelson K.E."/>
        </authorList>
    </citation>
    <scope>NUCLEOTIDE SEQUENCE [LARGE SCALE GENOMIC DNA]</scope>
    <source>
        <strain evidence="2 3">F0195</strain>
    </source>
</reference>
<proteinExistence type="predicted"/>
<sequence length="497" mass="54110">MARPYLTDEELEAYRQAYENDGRLTADEIYSVDEDGTGHFTENLYAALAKIPSVMVSDAEVGEVAKAYETMWDQMDTDSIERFLELSYVATGKEQDASGVGPMPDPNDPTKTINSNHIYEYVPSPLLSRVAAAEKADARDWNNRSDTYWPRIAGLNLIDSMSQKNETIWVPADDCGLDSDGNAWYSTDGVDFALTVIRGKNSDGSDDSAFMCMLESNPSLHIDDSSSTGSVGIGLDDPSGSAMYETDIYVSGSTPDVLVLLSHLNNPKAHLQQVTDPAERVMYGGDGFSVMGSAAKSLVDKGVDVAIENLPGGGTLLTIMGFAKQLSESYQNNLSEEQKQTLSEETAESIRTSGASPLEDIGIGTSYDDVNFPDFNSPDGTRSYTLDSNINVYVTDSEQEAIQSTIDAYNQSHGTSYTYDDFMSDMTNNPIDALVGRGEGQDTTAFIEWSKDVADLSYISDSDVSKSANPSQVTNYQYILDKQQGGPLSNSVTFSWE</sequence>
<dbReference type="Proteomes" id="UP000016638">
    <property type="component" value="Unassembled WGS sequence"/>
</dbReference>
<dbReference type="STRING" id="1125712.HMPREF1316_0741"/>
<evidence type="ECO:0000256" key="1">
    <source>
        <dbReference type="SAM" id="MobiDB-lite"/>
    </source>
</evidence>
<feature type="region of interest" description="Disordered" evidence="1">
    <location>
        <begin position="334"/>
        <end position="361"/>
    </location>
</feature>
<dbReference type="EMBL" id="AWEZ01000069">
    <property type="protein sequence ID" value="ERL06224.1"/>
    <property type="molecule type" value="Genomic_DNA"/>
</dbReference>